<feature type="domain" description="Asparaginase/glutaminase C-terminal" evidence="3">
    <location>
        <begin position="209"/>
        <end position="332"/>
    </location>
</feature>
<evidence type="ECO:0000313" key="4">
    <source>
        <dbReference type="EMBL" id="OHA31887.1"/>
    </source>
</evidence>
<organism evidence="4 5">
    <name type="scientific">Candidatus Taylorbacteria bacterium RIFCSPLOWO2_01_FULL_45_15b</name>
    <dbReference type="NCBI Taxonomy" id="1802319"/>
    <lineage>
        <taxon>Bacteria</taxon>
        <taxon>Candidatus Tayloriibacteriota</taxon>
    </lineage>
</organism>
<dbReference type="PRINTS" id="PR00139">
    <property type="entry name" value="ASNGLNASE"/>
</dbReference>
<dbReference type="PANTHER" id="PTHR11707:SF28">
    <property type="entry name" value="60 KDA LYSOPHOSPHOLIPASE"/>
    <property type="match status" value="1"/>
</dbReference>
<dbReference type="SUPFAM" id="SSF53774">
    <property type="entry name" value="Glutaminase/Asparaginase"/>
    <property type="match status" value="1"/>
</dbReference>
<evidence type="ECO:0000313" key="5">
    <source>
        <dbReference type="Proteomes" id="UP000176221"/>
    </source>
</evidence>
<dbReference type="Pfam" id="PF00710">
    <property type="entry name" value="Asparaginase"/>
    <property type="match status" value="1"/>
</dbReference>
<protein>
    <recommendedName>
        <fullName evidence="6">L-asparaginase N-terminal domain-containing protein</fullName>
    </recommendedName>
</protein>
<feature type="domain" description="L-asparaginase N-terminal" evidence="2">
    <location>
        <begin position="4"/>
        <end position="178"/>
    </location>
</feature>
<comment type="caution">
    <text evidence="4">The sequence shown here is derived from an EMBL/GenBank/DDBJ whole genome shotgun (WGS) entry which is preliminary data.</text>
</comment>
<gene>
    <name evidence="4" type="ORF">A2928_02070</name>
</gene>
<dbReference type="PROSITE" id="PS51732">
    <property type="entry name" value="ASN_GLN_ASE_3"/>
    <property type="match status" value="1"/>
</dbReference>
<accession>A0A1G2N6T6</accession>
<dbReference type="Proteomes" id="UP000176221">
    <property type="component" value="Unassembled WGS sequence"/>
</dbReference>
<dbReference type="InterPro" id="IPR006034">
    <property type="entry name" value="Asparaginase/glutaminase-like"/>
</dbReference>
<dbReference type="Gene3D" id="3.40.50.40">
    <property type="match status" value="1"/>
</dbReference>
<reference evidence="4 5" key="1">
    <citation type="journal article" date="2016" name="Nat. Commun.">
        <title>Thousands of microbial genomes shed light on interconnected biogeochemical processes in an aquifer system.</title>
        <authorList>
            <person name="Anantharaman K."/>
            <person name="Brown C.T."/>
            <person name="Hug L.A."/>
            <person name="Sharon I."/>
            <person name="Castelle C.J."/>
            <person name="Probst A.J."/>
            <person name="Thomas B.C."/>
            <person name="Singh A."/>
            <person name="Wilkins M.J."/>
            <person name="Karaoz U."/>
            <person name="Brodie E.L."/>
            <person name="Williams K.H."/>
            <person name="Hubbard S.S."/>
            <person name="Banfield J.F."/>
        </authorList>
    </citation>
    <scope>NUCLEOTIDE SEQUENCE [LARGE SCALE GENOMIC DNA]</scope>
</reference>
<evidence type="ECO:0000259" key="2">
    <source>
        <dbReference type="Pfam" id="PF00710"/>
    </source>
</evidence>
<dbReference type="PIRSF" id="PIRSF500176">
    <property type="entry name" value="L_ASNase"/>
    <property type="match status" value="1"/>
</dbReference>
<evidence type="ECO:0000259" key="3">
    <source>
        <dbReference type="Pfam" id="PF17763"/>
    </source>
</evidence>
<dbReference type="InterPro" id="IPR027474">
    <property type="entry name" value="L-asparaginase_N"/>
</dbReference>
<dbReference type="InterPro" id="IPR036152">
    <property type="entry name" value="Asp/glu_Ase-like_sf"/>
</dbReference>
<dbReference type="PANTHER" id="PTHR11707">
    <property type="entry name" value="L-ASPARAGINASE"/>
    <property type="match status" value="1"/>
</dbReference>
<feature type="active site" description="O-isoaspartyl threonine intermediate" evidence="1">
    <location>
        <position position="11"/>
    </location>
</feature>
<evidence type="ECO:0008006" key="6">
    <source>
        <dbReference type="Google" id="ProtNLM"/>
    </source>
</evidence>
<dbReference type="InterPro" id="IPR027473">
    <property type="entry name" value="L-asparaginase_C"/>
</dbReference>
<dbReference type="SMART" id="SM00870">
    <property type="entry name" value="Asparaginase"/>
    <property type="match status" value="1"/>
</dbReference>
<dbReference type="PIRSF" id="PIRSF001220">
    <property type="entry name" value="L-ASNase_gatD"/>
    <property type="match status" value="1"/>
</dbReference>
<dbReference type="GO" id="GO:0004067">
    <property type="term" value="F:asparaginase activity"/>
    <property type="evidence" value="ECO:0007669"/>
    <property type="project" value="UniProtKB-UniRule"/>
</dbReference>
<sequence length="351" mass="38576">MKSYVLNTGGTLGMVGKPLRPAKSAAELLEGINVPTGIELTLEDFPLREDSTNIMHGDRLKMGELMAGVYEDHDSFIFLHGTDSLAETCAFISMLFKLSLQKPLFVIGAQMSKDESGTDVPMQIANTLRVAGSFVRNDIVGVFNVCLGDVLDGARVRKRRDSDFSAFYTPGIHPVAQSWPHVFIQQGARRKDGVLAVQGLHLDSRFEQQVATLSVSADNPPYILLDMVKAGRIRGVILEGKGAGNIPDRLWEFGEDGSYSWIDAVQRATEKGIHVGILSPFEDGRVNLERYELGQKVKKAGAISLESLTPAMADVKFRQAIAMHPRHPARIQQFVSTNILGELLPGFEDER</sequence>
<dbReference type="Gene3D" id="3.40.50.1170">
    <property type="entry name" value="L-asparaginase, N-terminal domain"/>
    <property type="match status" value="1"/>
</dbReference>
<dbReference type="Pfam" id="PF17763">
    <property type="entry name" value="Asparaginase_C"/>
    <property type="match status" value="1"/>
</dbReference>
<dbReference type="AlphaFoldDB" id="A0A1G2N6T6"/>
<dbReference type="STRING" id="1802319.A2928_02070"/>
<name>A0A1G2N6T6_9BACT</name>
<dbReference type="InterPro" id="IPR040919">
    <property type="entry name" value="Asparaginase_C"/>
</dbReference>
<proteinExistence type="predicted"/>
<dbReference type="InterPro" id="IPR037152">
    <property type="entry name" value="L-asparaginase_N_sf"/>
</dbReference>
<dbReference type="EMBL" id="MHRX01000057">
    <property type="protein sequence ID" value="OHA31887.1"/>
    <property type="molecule type" value="Genomic_DNA"/>
</dbReference>
<evidence type="ECO:0000256" key="1">
    <source>
        <dbReference type="PIRSR" id="PIRSR001220-1"/>
    </source>
</evidence>